<comment type="caution">
    <text evidence="2">The sequence shown here is derived from an EMBL/GenBank/DDBJ whole genome shotgun (WGS) entry which is preliminary data.</text>
</comment>
<evidence type="ECO:0000256" key="1">
    <source>
        <dbReference type="SAM" id="Phobius"/>
    </source>
</evidence>
<feature type="transmembrane region" description="Helical" evidence="1">
    <location>
        <begin position="22"/>
        <end position="42"/>
    </location>
</feature>
<proteinExistence type="predicted"/>
<reference evidence="2 3" key="1">
    <citation type="submission" date="2018-12" db="EMBL/GenBank/DDBJ databases">
        <title>Mangrovimonas spongiae sp. nov., a novel member of the genus Mangrovimonas isolated from marine sponge.</title>
        <authorList>
            <person name="Zhuang L."/>
            <person name="Luo L."/>
        </authorList>
    </citation>
    <scope>NUCLEOTIDE SEQUENCE [LARGE SCALE GENOMIC DNA]</scope>
    <source>
        <strain evidence="2 3">HN-E26</strain>
    </source>
</reference>
<evidence type="ECO:0000313" key="2">
    <source>
        <dbReference type="EMBL" id="RSK40238.1"/>
    </source>
</evidence>
<dbReference type="Pfam" id="PF05552">
    <property type="entry name" value="MS_channel_1st_1"/>
    <property type="match status" value="2"/>
</dbReference>
<dbReference type="PANTHER" id="PTHR30221:SF1">
    <property type="entry name" value="SMALL-CONDUCTANCE MECHANOSENSITIVE CHANNEL"/>
    <property type="match status" value="1"/>
</dbReference>
<keyword evidence="1" id="KW-1133">Transmembrane helix</keyword>
<dbReference type="GO" id="GO:0008381">
    <property type="term" value="F:mechanosensitive monoatomic ion channel activity"/>
    <property type="evidence" value="ECO:0007669"/>
    <property type="project" value="InterPro"/>
</dbReference>
<feature type="transmembrane region" description="Helical" evidence="1">
    <location>
        <begin position="120"/>
        <end position="138"/>
    </location>
</feature>
<dbReference type="AlphaFoldDB" id="A0A428K1H7"/>
<dbReference type="InterPro" id="IPR045275">
    <property type="entry name" value="MscS_archaea/bacteria_type"/>
</dbReference>
<dbReference type="RefSeq" id="WP_125467158.1">
    <property type="nucleotide sequence ID" value="NZ_RWBG01000002.1"/>
</dbReference>
<dbReference type="EMBL" id="RWBG01000002">
    <property type="protein sequence ID" value="RSK40238.1"/>
    <property type="molecule type" value="Genomic_DNA"/>
</dbReference>
<dbReference type="InterPro" id="IPR008910">
    <property type="entry name" value="MSC_TM_helix"/>
</dbReference>
<evidence type="ECO:0000313" key="3">
    <source>
        <dbReference type="Proteomes" id="UP000270620"/>
    </source>
</evidence>
<dbReference type="Proteomes" id="UP000270620">
    <property type="component" value="Unassembled WGS sequence"/>
</dbReference>
<protein>
    <submittedName>
        <fullName evidence="2">Mechanosensitive ion channel</fullName>
    </submittedName>
</protein>
<name>A0A428K1H7_9FLAO</name>
<keyword evidence="1" id="KW-0472">Membrane</keyword>
<dbReference type="PANTHER" id="PTHR30221">
    <property type="entry name" value="SMALL-CONDUCTANCE MECHANOSENSITIVE CHANNEL"/>
    <property type="match status" value="1"/>
</dbReference>
<feature type="transmembrane region" description="Helical" evidence="1">
    <location>
        <begin position="159"/>
        <end position="179"/>
    </location>
</feature>
<dbReference type="OrthoDB" id="1493289at2"/>
<gene>
    <name evidence="2" type="ORF">EJA19_04465</name>
</gene>
<feature type="transmembrane region" description="Helical" evidence="1">
    <location>
        <begin position="191"/>
        <end position="210"/>
    </location>
</feature>
<organism evidence="2 3">
    <name type="scientific">Mangrovimonas spongiae</name>
    <dbReference type="NCBI Taxonomy" id="2494697"/>
    <lineage>
        <taxon>Bacteria</taxon>
        <taxon>Pseudomonadati</taxon>
        <taxon>Bacteroidota</taxon>
        <taxon>Flavobacteriia</taxon>
        <taxon>Flavobacteriales</taxon>
        <taxon>Flavobacteriaceae</taxon>
        <taxon>Mangrovimonas</taxon>
    </lineage>
</organism>
<feature type="transmembrane region" description="Helical" evidence="1">
    <location>
        <begin position="79"/>
        <end position="100"/>
    </location>
</feature>
<dbReference type="Gene3D" id="1.10.287.1260">
    <property type="match status" value="1"/>
</dbReference>
<sequence length="275" mass="30489">MNKINEWKEMLLNSLSAIWNDIIAVVPKILGALVVLLIGWILTKIVVKIIKKALGIIKADKLDDKLNDIRFFGDKKFNFNIINIVSAFAKWGLFLIFLILATQIMEWTIISEEISNLLRYLPQLISAIALFLIGLYIAGFVKNTLQKFFKEVGFSGGKIISSIVFLILFTFITITALNQAGIDTGIITNNITMILAGFLLALALAIGLGARDVVDSLLKAYYTRRLFVLGQVVSFNGVTGEIVAVNDITITLKTEQGKLIVPIKEIVDNQVEIKS</sequence>
<keyword evidence="1" id="KW-0812">Transmembrane</keyword>
<accession>A0A428K1H7</accession>
<keyword evidence="3" id="KW-1185">Reference proteome</keyword>